<proteinExistence type="predicted"/>
<gene>
    <name evidence="1" type="ORF">QFC22_003696</name>
</gene>
<evidence type="ECO:0000313" key="1">
    <source>
        <dbReference type="EMBL" id="KAJ9119204.1"/>
    </source>
</evidence>
<keyword evidence="2" id="KW-1185">Reference proteome</keyword>
<organism evidence="1 2">
    <name type="scientific">Naganishia vaughanmartiniae</name>
    <dbReference type="NCBI Taxonomy" id="1424756"/>
    <lineage>
        <taxon>Eukaryota</taxon>
        <taxon>Fungi</taxon>
        <taxon>Dikarya</taxon>
        <taxon>Basidiomycota</taxon>
        <taxon>Agaricomycotina</taxon>
        <taxon>Tremellomycetes</taxon>
        <taxon>Filobasidiales</taxon>
        <taxon>Filobasidiaceae</taxon>
        <taxon>Naganishia</taxon>
    </lineage>
</organism>
<comment type="caution">
    <text evidence="1">The sequence shown here is derived from an EMBL/GenBank/DDBJ whole genome shotgun (WGS) entry which is preliminary data.</text>
</comment>
<dbReference type="EMBL" id="JASBWU010000009">
    <property type="protein sequence ID" value="KAJ9119204.1"/>
    <property type="molecule type" value="Genomic_DNA"/>
</dbReference>
<name>A0ACC2X772_9TREE</name>
<reference evidence="1" key="1">
    <citation type="submission" date="2023-04" db="EMBL/GenBank/DDBJ databases">
        <title>Draft Genome sequencing of Naganishia species isolated from polar environments using Oxford Nanopore Technology.</title>
        <authorList>
            <person name="Leo P."/>
            <person name="Venkateswaran K."/>
        </authorList>
    </citation>
    <scope>NUCLEOTIDE SEQUENCE</scope>
    <source>
        <strain evidence="1">MNA-CCFEE 5425</strain>
    </source>
</reference>
<dbReference type="Proteomes" id="UP001243375">
    <property type="component" value="Unassembled WGS sequence"/>
</dbReference>
<sequence length="168" mass="18500">MFHYALRKRPNVKLVDTGLEFGVEGFKSFGGKQFHSSLNLTRRVSAVIDMSSSAKVLTLHVFFHFSSTLTSTTVRLIQAVNMREKLIILSLAVDGFYVAKFKVNKKTKAQKAATGGPSADVEMELDSSITEEKVVVPGQQNAKFSNEEDEALIRGMSSSLSSLTFCSR</sequence>
<protein>
    <submittedName>
        <fullName evidence="1">Uncharacterized protein</fullName>
    </submittedName>
</protein>
<accession>A0ACC2X772</accession>
<evidence type="ECO:0000313" key="2">
    <source>
        <dbReference type="Proteomes" id="UP001243375"/>
    </source>
</evidence>